<dbReference type="EMBL" id="AWUE01017223">
    <property type="protein sequence ID" value="OMO87939.1"/>
    <property type="molecule type" value="Genomic_DNA"/>
</dbReference>
<evidence type="ECO:0008006" key="3">
    <source>
        <dbReference type="Google" id="ProtNLM"/>
    </source>
</evidence>
<gene>
    <name evidence="1" type="ORF">COLO4_20524</name>
</gene>
<evidence type="ECO:0000313" key="2">
    <source>
        <dbReference type="Proteomes" id="UP000187203"/>
    </source>
</evidence>
<protein>
    <recommendedName>
        <fullName evidence="3">Rad60/SUMO-like domain-containing protein</fullName>
    </recommendedName>
</protein>
<evidence type="ECO:0000313" key="1">
    <source>
        <dbReference type="EMBL" id="OMO87939.1"/>
    </source>
</evidence>
<proteinExistence type="predicted"/>
<comment type="caution">
    <text evidence="1">The sequence shown here is derived from an EMBL/GenBank/DDBJ whole genome shotgun (WGS) entry which is preliminary data.</text>
</comment>
<reference evidence="2" key="1">
    <citation type="submission" date="2013-09" db="EMBL/GenBank/DDBJ databases">
        <title>Corchorus olitorius genome sequencing.</title>
        <authorList>
            <person name="Alam M."/>
            <person name="Haque M.S."/>
            <person name="Islam M.S."/>
            <person name="Emdad E.M."/>
            <person name="Islam M.M."/>
            <person name="Ahmed B."/>
            <person name="Halim A."/>
            <person name="Hossen Q.M.M."/>
            <person name="Hossain M.Z."/>
            <person name="Ahmed R."/>
            <person name="Khan M.M."/>
            <person name="Islam R."/>
            <person name="Rashid M.M."/>
            <person name="Khan S.A."/>
            <person name="Rahman M.S."/>
            <person name="Alam M."/>
            <person name="Yahiya A.S."/>
            <person name="Khan M.S."/>
            <person name="Azam M.S."/>
            <person name="Haque T."/>
            <person name="Lashkar M.Z.H."/>
            <person name="Akhand A.I."/>
            <person name="Morshed G."/>
            <person name="Roy S."/>
            <person name="Uddin K.S."/>
            <person name="Rabeya T."/>
            <person name="Hossain A.S."/>
            <person name="Chowdhury A."/>
            <person name="Snigdha A.R."/>
            <person name="Mortoza M.S."/>
            <person name="Matin S.A."/>
            <person name="Hoque S.M.E."/>
            <person name="Islam M.K."/>
            <person name="Roy D.K."/>
            <person name="Haider R."/>
            <person name="Moosa M.M."/>
            <person name="Elias S.M."/>
            <person name="Hasan A.M."/>
            <person name="Jahan S."/>
            <person name="Shafiuddin M."/>
            <person name="Mahmood N."/>
            <person name="Shommy N.S."/>
        </authorList>
    </citation>
    <scope>NUCLEOTIDE SEQUENCE [LARGE SCALE GENOMIC DNA]</scope>
    <source>
        <strain evidence="2">cv. O-4</strain>
    </source>
</reference>
<sequence>MDSRTVATPKLIVLPRGDEEKPIILRVEGETVNGNVNYCIGRNTPLDCLLLDFAARFYEFYNHTIMICNVPRRRLVEKEDTADGIKLEDGDTIEMMTTIP</sequence>
<accession>A0A1R3IZB6</accession>
<dbReference type="OrthoDB" id="442921at2759"/>
<dbReference type="Proteomes" id="UP000187203">
    <property type="component" value="Unassembled WGS sequence"/>
</dbReference>
<organism evidence="1 2">
    <name type="scientific">Corchorus olitorius</name>
    <dbReference type="NCBI Taxonomy" id="93759"/>
    <lineage>
        <taxon>Eukaryota</taxon>
        <taxon>Viridiplantae</taxon>
        <taxon>Streptophyta</taxon>
        <taxon>Embryophyta</taxon>
        <taxon>Tracheophyta</taxon>
        <taxon>Spermatophyta</taxon>
        <taxon>Magnoliopsida</taxon>
        <taxon>eudicotyledons</taxon>
        <taxon>Gunneridae</taxon>
        <taxon>Pentapetalae</taxon>
        <taxon>rosids</taxon>
        <taxon>malvids</taxon>
        <taxon>Malvales</taxon>
        <taxon>Malvaceae</taxon>
        <taxon>Grewioideae</taxon>
        <taxon>Apeibeae</taxon>
        <taxon>Corchorus</taxon>
    </lineage>
</organism>
<keyword evidence="2" id="KW-1185">Reference proteome</keyword>
<name>A0A1R3IZB6_9ROSI</name>
<dbReference type="AlphaFoldDB" id="A0A1R3IZB6"/>
<dbReference type="Gene3D" id="3.10.20.90">
    <property type="entry name" value="Phosphatidylinositol 3-kinase Catalytic Subunit, Chain A, domain 1"/>
    <property type="match status" value="1"/>
</dbReference>